<dbReference type="AlphaFoldDB" id="A0A6P7YV59"/>
<keyword evidence="2" id="KW-0472">Membrane</keyword>
<dbReference type="Gene3D" id="2.60.40.10">
    <property type="entry name" value="Immunoglobulins"/>
    <property type="match status" value="2"/>
</dbReference>
<name>A0A6P7YV59_9AMPH</name>
<dbReference type="InParanoid" id="A0A6P7YV59"/>
<evidence type="ECO:0000313" key="6">
    <source>
        <dbReference type="RefSeq" id="XP_030068858.1"/>
    </source>
</evidence>
<keyword evidence="2" id="KW-1133">Transmembrane helix</keyword>
<feature type="transmembrane region" description="Helical" evidence="2">
    <location>
        <begin position="340"/>
        <end position="366"/>
    </location>
</feature>
<feature type="compositionally biased region" description="Basic and acidic residues" evidence="1">
    <location>
        <begin position="394"/>
        <end position="404"/>
    </location>
</feature>
<keyword evidence="5" id="KW-1185">Reference proteome</keyword>
<keyword evidence="3" id="KW-0732">Signal</keyword>
<gene>
    <name evidence="6" type="primary">LOC115476569</name>
</gene>
<dbReference type="SMART" id="SM00408">
    <property type="entry name" value="IGc2"/>
    <property type="match status" value="1"/>
</dbReference>
<protein>
    <submittedName>
        <fullName evidence="6">Sialoadhesin-like isoform X1</fullName>
    </submittedName>
</protein>
<evidence type="ECO:0000256" key="2">
    <source>
        <dbReference type="SAM" id="Phobius"/>
    </source>
</evidence>
<dbReference type="PANTHER" id="PTHR46484">
    <property type="entry name" value="SI:CH211-171H4.5-RELATED"/>
    <property type="match status" value="1"/>
</dbReference>
<dbReference type="KEGG" id="muo:115476569"/>
<reference evidence="6" key="1">
    <citation type="submission" date="2025-08" db="UniProtKB">
        <authorList>
            <consortium name="RefSeq"/>
        </authorList>
    </citation>
    <scope>IDENTIFICATION</scope>
</reference>
<feature type="signal peptide" evidence="3">
    <location>
        <begin position="1"/>
        <end position="46"/>
    </location>
</feature>
<accession>A0A6P7YV59</accession>
<keyword evidence="2" id="KW-0812">Transmembrane</keyword>
<dbReference type="InterPro" id="IPR007110">
    <property type="entry name" value="Ig-like_dom"/>
</dbReference>
<evidence type="ECO:0000313" key="5">
    <source>
        <dbReference type="Proteomes" id="UP000515156"/>
    </source>
</evidence>
<dbReference type="GeneID" id="115476569"/>
<proteinExistence type="predicted"/>
<dbReference type="InterPro" id="IPR003598">
    <property type="entry name" value="Ig_sub2"/>
</dbReference>
<dbReference type="SMART" id="SM00409">
    <property type="entry name" value="IG"/>
    <property type="match status" value="2"/>
</dbReference>
<dbReference type="SUPFAM" id="SSF48726">
    <property type="entry name" value="Immunoglobulin"/>
    <property type="match status" value="2"/>
</dbReference>
<sequence length="507" mass="57562">MTGLALSPSHCIWILFVRRSRSSAFPGMGLFPFLLASLLLMKGALGQEWGVWYNNDDLTAQEDSNISIPCSYRYPNRQQVSKTMWYKYNNIIVYHSDAQQIHSFYKARTWYHEDKNRDCTLQITNLRMEDSGWYYFRFWTNNDYYYSGSFVKLTVTENPCWASINSPNIFEEEKMVTVICSVRKSSNVPYWSYNSTDISEQTYSPPYYINIILRLIPSRHDHGRVLFCRRPGCLDKELKLNIWYSPDGVQLYSSSNIQSPVDAGQNVTLRCEVSSSNPPVTRYSWYKNGTELVTSAQNLLLFESIKASDSGIYHCVVHNEIGNSSSQPISINVACSSCVAVFPAALGAVAVLLVLLTIGIGTLFYMRSRKRREAVRSASISTHIYDNVTILPERNQEEKNEHISRNSPNLGAQDPQEYFTHISSHHSGTERSSEGLNSGTEDPGVIYSQVQKQSRKSKTLTLPGCQRQEVQAPEEVHYSTIQHGARPAKALQTPQEDSGTVYANMMI</sequence>
<dbReference type="RefSeq" id="XP_030068858.1">
    <property type="nucleotide sequence ID" value="XM_030212998.1"/>
</dbReference>
<dbReference type="InterPro" id="IPR003599">
    <property type="entry name" value="Ig_sub"/>
</dbReference>
<evidence type="ECO:0000259" key="4">
    <source>
        <dbReference type="PROSITE" id="PS50835"/>
    </source>
</evidence>
<dbReference type="PROSITE" id="PS50835">
    <property type="entry name" value="IG_LIKE"/>
    <property type="match status" value="1"/>
</dbReference>
<organism evidence="5 6">
    <name type="scientific">Microcaecilia unicolor</name>
    <dbReference type="NCBI Taxonomy" id="1415580"/>
    <lineage>
        <taxon>Eukaryota</taxon>
        <taxon>Metazoa</taxon>
        <taxon>Chordata</taxon>
        <taxon>Craniata</taxon>
        <taxon>Vertebrata</taxon>
        <taxon>Euteleostomi</taxon>
        <taxon>Amphibia</taxon>
        <taxon>Gymnophiona</taxon>
        <taxon>Siphonopidae</taxon>
        <taxon>Microcaecilia</taxon>
    </lineage>
</organism>
<dbReference type="InterPro" id="IPR013106">
    <property type="entry name" value="Ig_V-set"/>
</dbReference>
<dbReference type="PANTHER" id="PTHR46484:SF1">
    <property type="entry name" value="SCHWANN CELL MYELIN PROTEIN-RELATED"/>
    <property type="match status" value="1"/>
</dbReference>
<evidence type="ECO:0000256" key="1">
    <source>
        <dbReference type="SAM" id="MobiDB-lite"/>
    </source>
</evidence>
<dbReference type="Proteomes" id="UP000515156">
    <property type="component" value="Chromosome 8"/>
</dbReference>
<dbReference type="Pfam" id="PF07686">
    <property type="entry name" value="V-set"/>
    <property type="match status" value="1"/>
</dbReference>
<dbReference type="InterPro" id="IPR036179">
    <property type="entry name" value="Ig-like_dom_sf"/>
</dbReference>
<feature type="chain" id="PRO_5027701985" evidence="3">
    <location>
        <begin position="47"/>
        <end position="507"/>
    </location>
</feature>
<dbReference type="OrthoDB" id="10012075at2759"/>
<evidence type="ECO:0000256" key="3">
    <source>
        <dbReference type="SAM" id="SignalP"/>
    </source>
</evidence>
<feature type="region of interest" description="Disordered" evidence="1">
    <location>
        <begin position="424"/>
        <end position="443"/>
    </location>
</feature>
<dbReference type="InterPro" id="IPR013783">
    <property type="entry name" value="Ig-like_fold"/>
</dbReference>
<feature type="region of interest" description="Disordered" evidence="1">
    <location>
        <begin position="391"/>
        <end position="415"/>
    </location>
</feature>
<feature type="domain" description="Ig-like" evidence="4">
    <location>
        <begin position="246"/>
        <end position="330"/>
    </location>
</feature>
<dbReference type="Pfam" id="PF13895">
    <property type="entry name" value="Ig_2"/>
    <property type="match status" value="1"/>
</dbReference>